<feature type="region of interest" description="Disordered" evidence="1">
    <location>
        <begin position="85"/>
        <end position="106"/>
    </location>
</feature>
<organism evidence="2">
    <name type="scientific">Craspedostauros australis</name>
    <dbReference type="NCBI Taxonomy" id="1486917"/>
    <lineage>
        <taxon>Eukaryota</taxon>
        <taxon>Sar</taxon>
        <taxon>Stramenopiles</taxon>
        <taxon>Ochrophyta</taxon>
        <taxon>Bacillariophyta</taxon>
        <taxon>Bacillariophyceae</taxon>
        <taxon>Bacillariophycidae</taxon>
        <taxon>Naviculales</taxon>
        <taxon>Naviculaceae</taxon>
        <taxon>Craspedostauros</taxon>
    </lineage>
</organism>
<gene>
    <name evidence="2" type="ORF">CAUS1442_LOCUS4575</name>
</gene>
<evidence type="ECO:0000313" key="2">
    <source>
        <dbReference type="EMBL" id="CAD8332474.1"/>
    </source>
</evidence>
<protein>
    <submittedName>
        <fullName evidence="2">Uncharacterized protein</fullName>
    </submittedName>
</protein>
<name>A0A7R9ZLP3_9STRA</name>
<evidence type="ECO:0000256" key="1">
    <source>
        <dbReference type="SAM" id="MobiDB-lite"/>
    </source>
</evidence>
<dbReference type="AlphaFoldDB" id="A0A7R9ZLP3"/>
<accession>A0A7R9ZLP3</accession>
<sequence>MLMHGMSTRRSTFHRFNRVFCHFFFETMDKQAQEVVDGCTPRQRKALIKRLKYTAKPLLSPLERKMLKVLRRQQNSDSDVVVTWTREPAKAKPKKRRQKKKNDALFSGLGQSMEQLALWSSENVKALQKTEPSSMIE</sequence>
<reference evidence="2" key="1">
    <citation type="submission" date="2021-01" db="EMBL/GenBank/DDBJ databases">
        <authorList>
            <person name="Corre E."/>
            <person name="Pelletier E."/>
            <person name="Niang G."/>
            <person name="Scheremetjew M."/>
            <person name="Finn R."/>
            <person name="Kale V."/>
            <person name="Holt S."/>
            <person name="Cochrane G."/>
            <person name="Meng A."/>
            <person name="Brown T."/>
            <person name="Cohen L."/>
        </authorList>
    </citation>
    <scope>NUCLEOTIDE SEQUENCE</scope>
    <source>
        <strain evidence="2">CCMP3328</strain>
    </source>
</reference>
<proteinExistence type="predicted"/>
<feature type="compositionally biased region" description="Basic residues" evidence="1">
    <location>
        <begin position="91"/>
        <end position="100"/>
    </location>
</feature>
<dbReference type="EMBL" id="HBEF01007325">
    <property type="protein sequence ID" value="CAD8332474.1"/>
    <property type="molecule type" value="Transcribed_RNA"/>
</dbReference>